<dbReference type="Proteomes" id="UP000031668">
    <property type="component" value="Unassembled WGS sequence"/>
</dbReference>
<dbReference type="SUPFAM" id="SSF48452">
    <property type="entry name" value="TPR-like"/>
    <property type="match status" value="1"/>
</dbReference>
<keyword evidence="2" id="KW-1185">Reference proteome</keyword>
<name>A0A0C2JJB7_THEKT</name>
<accession>A0A0C2JJB7</accession>
<dbReference type="EMBL" id="JWZT01002419">
    <property type="protein sequence ID" value="KII69488.1"/>
    <property type="molecule type" value="Genomic_DNA"/>
</dbReference>
<dbReference type="OrthoDB" id="6022441at2759"/>
<evidence type="ECO:0000313" key="1">
    <source>
        <dbReference type="EMBL" id="KII69488.1"/>
    </source>
</evidence>
<organism evidence="1 2">
    <name type="scientific">Thelohanellus kitauei</name>
    <name type="common">Myxosporean</name>
    <dbReference type="NCBI Taxonomy" id="669202"/>
    <lineage>
        <taxon>Eukaryota</taxon>
        <taxon>Metazoa</taxon>
        <taxon>Cnidaria</taxon>
        <taxon>Myxozoa</taxon>
        <taxon>Myxosporea</taxon>
        <taxon>Bivalvulida</taxon>
        <taxon>Platysporina</taxon>
        <taxon>Myxobolidae</taxon>
        <taxon>Thelohanellus</taxon>
    </lineage>
</organism>
<protein>
    <submittedName>
        <fullName evidence="1">Tetratricopeptide repeat protein 14</fullName>
    </submittedName>
</protein>
<reference evidence="1 2" key="1">
    <citation type="journal article" date="2014" name="Genome Biol. Evol.">
        <title>The genome of the myxosporean Thelohanellus kitauei shows adaptations to nutrient acquisition within its fish host.</title>
        <authorList>
            <person name="Yang Y."/>
            <person name="Xiong J."/>
            <person name="Zhou Z."/>
            <person name="Huo F."/>
            <person name="Miao W."/>
            <person name="Ran C."/>
            <person name="Liu Y."/>
            <person name="Zhang J."/>
            <person name="Feng J."/>
            <person name="Wang M."/>
            <person name="Wang M."/>
            <person name="Wang L."/>
            <person name="Yao B."/>
        </authorList>
    </citation>
    <scope>NUCLEOTIDE SEQUENCE [LARGE SCALE GENOMIC DNA]</scope>
    <source>
        <strain evidence="1">Wuqing</strain>
    </source>
</reference>
<proteinExistence type="predicted"/>
<sequence>MTVHQYGNARGKSSSKIIEESALRKFKKLVENARKKLDRKLDSDELHTGKNIPETREFSILSCPLEHYLQFSDEYRLAKLNDVSLVLSRVSSIGSNWVILDPIHVQGKRNRKIYDLDLEIHIPILDFHKELPKESDFLRAVVTSTTYKQEKYKIFASVNKSLVPSSISLGPYDISQISENLLAYHRLPKSDPSVLRDKQFDDYAAQLTSSAIKKIHACEYQEAEKKLNDALSFSPENVDAIVALGACAIKIFTSALEINPTHKNALNYLVEAGLSEAKINEDWLEASKCYQNILNVTYIKNSPDLLNKITQSLNESLRTFQLR</sequence>
<gene>
    <name evidence="1" type="ORF">RF11_04081</name>
</gene>
<dbReference type="InterPro" id="IPR011990">
    <property type="entry name" value="TPR-like_helical_dom_sf"/>
</dbReference>
<dbReference type="AlphaFoldDB" id="A0A0C2JJB7"/>
<comment type="caution">
    <text evidence="1">The sequence shown here is derived from an EMBL/GenBank/DDBJ whole genome shotgun (WGS) entry which is preliminary data.</text>
</comment>
<dbReference type="Gene3D" id="1.25.40.10">
    <property type="entry name" value="Tetratricopeptide repeat domain"/>
    <property type="match status" value="1"/>
</dbReference>
<evidence type="ECO:0000313" key="2">
    <source>
        <dbReference type="Proteomes" id="UP000031668"/>
    </source>
</evidence>